<sequence length="409" mass="45248">MDALQPQSVLIVDDALLYRRLLAGLLQQWGYQVFEAENGEQALALLAQETVSLVISDWEMPVMDGLTLCRQIRQRVQDRYIYIIVLTVRDSVEDLRVGFAAGADDFLRKPVNQVELQARLHAGERILRLEATLASKNRRLSEALAQIEQDLQAAATLQRSILPPHHLRQGDYFADWLFMPSAWVSGDLFHLFPLNDHTVGFYCVDVAGHGVTAAMMSVAVARQFLHGRTVDPFLFDGAAITPPSQVVRILNARFCAQHPEVTSYFTMVYGVIDRRSGEGRLCQAGHPTPFIVSGEGEVREVGEGGPPVGLLEHLDWDESAFHLAPGERLCLYSDGISECENAEQQMFGAARLEKLLASLHKHALVDLLAAVEQSLNQWRGLASDEAVSAADDISLLVIERQQGLTGEAT</sequence>
<dbReference type="SUPFAM" id="SSF52172">
    <property type="entry name" value="CheY-like"/>
    <property type="match status" value="1"/>
</dbReference>
<dbReference type="Gene3D" id="3.40.50.2300">
    <property type="match status" value="1"/>
</dbReference>
<keyword evidence="2" id="KW-0597">Phosphoprotein</keyword>
<feature type="coiled-coil region" evidence="3">
    <location>
        <begin position="126"/>
        <end position="157"/>
    </location>
</feature>
<dbReference type="PROSITE" id="PS50110">
    <property type="entry name" value="RESPONSE_REGULATORY"/>
    <property type="match status" value="1"/>
</dbReference>
<dbReference type="InterPro" id="IPR011006">
    <property type="entry name" value="CheY-like_superfamily"/>
</dbReference>
<dbReference type="Gene3D" id="3.60.40.10">
    <property type="entry name" value="PPM-type phosphatase domain"/>
    <property type="match status" value="1"/>
</dbReference>
<dbReference type="AlphaFoldDB" id="A0AAJ5QQQ9"/>
<dbReference type="InterPro" id="IPR001789">
    <property type="entry name" value="Sig_transdc_resp-reg_receiver"/>
</dbReference>
<evidence type="ECO:0000256" key="3">
    <source>
        <dbReference type="SAM" id="Coils"/>
    </source>
</evidence>
<dbReference type="SMART" id="SM00331">
    <property type="entry name" value="PP2C_SIG"/>
    <property type="match status" value="1"/>
</dbReference>
<dbReference type="PANTHER" id="PTHR43156:SF2">
    <property type="entry name" value="STAGE II SPORULATION PROTEIN E"/>
    <property type="match status" value="1"/>
</dbReference>
<dbReference type="SMART" id="SM00448">
    <property type="entry name" value="REC"/>
    <property type="match status" value="1"/>
</dbReference>
<feature type="modified residue" description="4-aspartylphosphate" evidence="2">
    <location>
        <position position="57"/>
    </location>
</feature>
<protein>
    <submittedName>
        <fullName evidence="5">SpoIIE family protein phosphatase</fullName>
    </submittedName>
</protein>
<reference evidence="5 6" key="1">
    <citation type="journal article" date="2022" name="J Glob Antimicrob Resist">
        <title>First complete genome of a multidrug resistant strain of the novel human pathogen Kalamiella piersonii (GABEKP28) identified in human saliva.</title>
        <authorList>
            <person name="McDonagh F."/>
            <person name="Singh N.K."/>
            <person name="Venkateswaran K."/>
            <person name="Lonappan A.M."/>
            <person name="Hallahan B."/>
            <person name="Tuohy A."/>
            <person name="Burke L."/>
            <person name="Kovarova A."/>
            <person name="Miliotis G."/>
        </authorList>
    </citation>
    <scope>NUCLEOTIDE SEQUENCE [LARGE SCALE GENOMIC DNA]</scope>
    <source>
        <strain evidence="5">GABEKP28</strain>
        <plasmid evidence="6">pGABEKP28_1</plasmid>
    </source>
</reference>
<proteinExistence type="predicted"/>
<dbReference type="CDD" id="cd17574">
    <property type="entry name" value="REC_OmpR"/>
    <property type="match status" value="1"/>
</dbReference>
<geneLocation type="plasmid" evidence="5 6">
    <name>pGABEKP28_1</name>
</geneLocation>
<name>A0AAJ5QQQ9_9GAMM</name>
<dbReference type="KEGG" id="kpie:N5580_19550"/>
<dbReference type="InterPro" id="IPR052016">
    <property type="entry name" value="Bact_Sigma-Reg"/>
</dbReference>
<evidence type="ECO:0000256" key="1">
    <source>
        <dbReference type="ARBA" id="ARBA00022801"/>
    </source>
</evidence>
<evidence type="ECO:0000313" key="6">
    <source>
        <dbReference type="Proteomes" id="UP001211544"/>
    </source>
</evidence>
<keyword evidence="6" id="KW-1185">Reference proteome</keyword>
<keyword evidence="1" id="KW-0378">Hydrolase</keyword>
<dbReference type="GO" id="GO:0000160">
    <property type="term" value="P:phosphorelay signal transduction system"/>
    <property type="evidence" value="ECO:0007669"/>
    <property type="project" value="InterPro"/>
</dbReference>
<dbReference type="InterPro" id="IPR001932">
    <property type="entry name" value="PPM-type_phosphatase-like_dom"/>
</dbReference>
<dbReference type="Pfam" id="PF07228">
    <property type="entry name" value="SpoIIE"/>
    <property type="match status" value="1"/>
</dbReference>
<evidence type="ECO:0000313" key="5">
    <source>
        <dbReference type="EMBL" id="WBG93270.1"/>
    </source>
</evidence>
<dbReference type="Pfam" id="PF00072">
    <property type="entry name" value="Response_reg"/>
    <property type="match status" value="1"/>
</dbReference>
<dbReference type="Proteomes" id="UP001211544">
    <property type="component" value="Plasmid pGABEKP28_1"/>
</dbReference>
<dbReference type="RefSeq" id="WP_269950619.1">
    <property type="nucleotide sequence ID" value="NZ_CP104759.1"/>
</dbReference>
<feature type="domain" description="Response regulatory" evidence="4">
    <location>
        <begin position="8"/>
        <end position="124"/>
    </location>
</feature>
<dbReference type="PANTHER" id="PTHR43156">
    <property type="entry name" value="STAGE II SPORULATION PROTEIN E-RELATED"/>
    <property type="match status" value="1"/>
</dbReference>
<accession>A0AAJ5QQQ9</accession>
<evidence type="ECO:0000256" key="2">
    <source>
        <dbReference type="PROSITE-ProRule" id="PRU00169"/>
    </source>
</evidence>
<keyword evidence="5" id="KW-0614">Plasmid</keyword>
<dbReference type="GO" id="GO:0016791">
    <property type="term" value="F:phosphatase activity"/>
    <property type="evidence" value="ECO:0007669"/>
    <property type="project" value="TreeGrafter"/>
</dbReference>
<keyword evidence="3" id="KW-0175">Coiled coil</keyword>
<dbReference type="EMBL" id="CP104759">
    <property type="protein sequence ID" value="WBG93270.1"/>
    <property type="molecule type" value="Genomic_DNA"/>
</dbReference>
<gene>
    <name evidence="5" type="ORF">N5580_19550</name>
</gene>
<organism evidence="5 6">
    <name type="scientific">Pantoea piersonii</name>
    <dbReference type="NCBI Taxonomy" id="2364647"/>
    <lineage>
        <taxon>Bacteria</taxon>
        <taxon>Pseudomonadati</taxon>
        <taxon>Pseudomonadota</taxon>
        <taxon>Gammaproteobacteria</taxon>
        <taxon>Enterobacterales</taxon>
        <taxon>Erwiniaceae</taxon>
        <taxon>Pantoea</taxon>
    </lineage>
</organism>
<dbReference type="InterPro" id="IPR036457">
    <property type="entry name" value="PPM-type-like_dom_sf"/>
</dbReference>
<evidence type="ECO:0000259" key="4">
    <source>
        <dbReference type="PROSITE" id="PS50110"/>
    </source>
</evidence>